<dbReference type="InterPro" id="IPR002913">
    <property type="entry name" value="START_lipid-bd_dom"/>
</dbReference>
<dbReference type="PIRSF" id="PIRSF039033">
    <property type="entry name" value="START_dom"/>
    <property type="match status" value="1"/>
</dbReference>
<dbReference type="GO" id="GO:0005737">
    <property type="term" value="C:cytoplasm"/>
    <property type="evidence" value="ECO:0007669"/>
    <property type="project" value="UniProtKB-ARBA"/>
</dbReference>
<dbReference type="EMBL" id="FOLS01000005">
    <property type="protein sequence ID" value="SFC39863.1"/>
    <property type="molecule type" value="Genomic_DNA"/>
</dbReference>
<evidence type="ECO:0000256" key="1">
    <source>
        <dbReference type="SAM" id="SignalP"/>
    </source>
</evidence>
<sequence>MKAWLVGLLLVAAASLQAAPQEHWRLARDEDGIRVYLTAVPGSRYQSYRGVADMRADVATLADLQENLRVACKWLYACAELRLLKASGDDVWLYMSTQLPWPVQPRDMVLLVTTRRTADGGLLRDIRALPDYLPVVPGQIRVRELSGIWSLAPLGDGRTRVTYQMRAEPGGSVPSWLADSFVVDAPLDTLRTLRAVAERQAPRRP</sequence>
<dbReference type="SUPFAM" id="SSF55961">
    <property type="entry name" value="Bet v1-like"/>
    <property type="match status" value="1"/>
</dbReference>
<dbReference type="InterPro" id="IPR028347">
    <property type="entry name" value="START_dom_prot"/>
</dbReference>
<gene>
    <name evidence="3" type="ORF">SAMN05216577_105133</name>
</gene>
<dbReference type="PROSITE" id="PS50848">
    <property type="entry name" value="START"/>
    <property type="match status" value="1"/>
</dbReference>
<accession>A0AAQ1HKM5</accession>
<evidence type="ECO:0000259" key="2">
    <source>
        <dbReference type="PROSITE" id="PS50848"/>
    </source>
</evidence>
<dbReference type="RefSeq" id="WP_083426732.1">
    <property type="nucleotide sequence ID" value="NZ_CP101752.1"/>
</dbReference>
<dbReference type="InterPro" id="IPR051213">
    <property type="entry name" value="START_lipid_transfer"/>
</dbReference>
<dbReference type="Proteomes" id="UP000183385">
    <property type="component" value="Unassembled WGS sequence"/>
</dbReference>
<evidence type="ECO:0000313" key="3">
    <source>
        <dbReference type="EMBL" id="SFC39863.1"/>
    </source>
</evidence>
<comment type="caution">
    <text evidence="3">The sequence shown here is derived from an EMBL/GenBank/DDBJ whole genome shotgun (WGS) entry which is preliminary data.</text>
</comment>
<dbReference type="InterPro" id="IPR023393">
    <property type="entry name" value="START-like_dom_sf"/>
</dbReference>
<dbReference type="GO" id="GO:0008289">
    <property type="term" value="F:lipid binding"/>
    <property type="evidence" value="ECO:0007669"/>
    <property type="project" value="InterPro"/>
</dbReference>
<organism evidence="3 4">
    <name type="scientific">Pseudomonas citronellolis</name>
    <dbReference type="NCBI Taxonomy" id="53408"/>
    <lineage>
        <taxon>Bacteria</taxon>
        <taxon>Pseudomonadati</taxon>
        <taxon>Pseudomonadota</taxon>
        <taxon>Gammaproteobacteria</taxon>
        <taxon>Pseudomonadales</taxon>
        <taxon>Pseudomonadaceae</taxon>
        <taxon>Pseudomonas</taxon>
    </lineage>
</organism>
<keyword evidence="4" id="KW-1185">Reference proteome</keyword>
<dbReference type="AlphaFoldDB" id="A0AAQ1HKM5"/>
<evidence type="ECO:0000313" key="4">
    <source>
        <dbReference type="Proteomes" id="UP000183385"/>
    </source>
</evidence>
<dbReference type="PANTHER" id="PTHR19308:SF14">
    <property type="entry name" value="START DOMAIN-CONTAINING PROTEIN"/>
    <property type="match status" value="1"/>
</dbReference>
<proteinExistence type="predicted"/>
<dbReference type="SMART" id="SM00234">
    <property type="entry name" value="START"/>
    <property type="match status" value="1"/>
</dbReference>
<keyword evidence="1" id="KW-0732">Signal</keyword>
<reference evidence="3 4" key="1">
    <citation type="submission" date="2016-10" db="EMBL/GenBank/DDBJ databases">
        <authorList>
            <person name="Varghese N."/>
            <person name="Submissions S."/>
        </authorList>
    </citation>
    <scope>NUCLEOTIDE SEQUENCE [LARGE SCALE GENOMIC DNA]</scope>
    <source>
        <strain evidence="3 4">LMG 18378</strain>
    </source>
</reference>
<name>A0AAQ1HKM5_9PSED</name>
<dbReference type="Gene3D" id="3.30.530.20">
    <property type="match status" value="1"/>
</dbReference>
<dbReference type="Pfam" id="PF01852">
    <property type="entry name" value="START"/>
    <property type="match status" value="1"/>
</dbReference>
<dbReference type="CDD" id="cd08876">
    <property type="entry name" value="START_1"/>
    <property type="match status" value="1"/>
</dbReference>
<dbReference type="PANTHER" id="PTHR19308">
    <property type="entry name" value="PHOSPHATIDYLCHOLINE TRANSFER PROTEIN"/>
    <property type="match status" value="1"/>
</dbReference>
<protein>
    <submittedName>
        <fullName evidence="3">START domain-containing protein</fullName>
    </submittedName>
</protein>
<feature type="chain" id="PRO_5042992787" evidence="1">
    <location>
        <begin position="19"/>
        <end position="205"/>
    </location>
</feature>
<feature type="domain" description="START" evidence="2">
    <location>
        <begin position="21"/>
        <end position="202"/>
    </location>
</feature>
<feature type="signal peptide" evidence="1">
    <location>
        <begin position="1"/>
        <end position="18"/>
    </location>
</feature>